<dbReference type="NCBIfam" id="TIGR04336">
    <property type="entry name" value="AmmeMemoSam_B"/>
    <property type="match status" value="1"/>
</dbReference>
<dbReference type="eggNOG" id="COG1355">
    <property type="taxonomic scope" value="Bacteria"/>
</dbReference>
<keyword evidence="3" id="KW-1185">Reference proteome</keyword>
<dbReference type="InterPro" id="IPR002737">
    <property type="entry name" value="MEMO1_fam"/>
</dbReference>
<dbReference type="PANTHER" id="PTHR11060">
    <property type="entry name" value="PROTEIN MEMO1"/>
    <property type="match status" value="1"/>
</dbReference>
<reference evidence="2 3" key="1">
    <citation type="submission" date="2010-08" db="EMBL/GenBank/DDBJ databases">
        <title>The draft genome of Desulfovibrio fructosovorans JJ.</title>
        <authorList>
            <consortium name="US DOE Joint Genome Institute (JGI-PGF)"/>
            <person name="Lucas S."/>
            <person name="Copeland A."/>
            <person name="Lapidus A."/>
            <person name="Cheng J.-F."/>
            <person name="Bruce D."/>
            <person name="Goodwin L."/>
            <person name="Pitluck S."/>
            <person name="Land M.L."/>
            <person name="Hauser L."/>
            <person name="Chang Y.-J."/>
            <person name="Jeffries C."/>
            <person name="Wall J.D."/>
            <person name="Stahl D.A."/>
            <person name="Arkin A.P."/>
            <person name="Dehal P."/>
            <person name="Stolyar S.M."/>
            <person name="Hazen T.C."/>
            <person name="Woyke T.J."/>
        </authorList>
    </citation>
    <scope>NUCLEOTIDE SEQUENCE [LARGE SCALE GENOMIC DNA]</scope>
    <source>
        <strain evidence="2 3">JJ</strain>
    </source>
</reference>
<evidence type="ECO:0000313" key="3">
    <source>
        <dbReference type="Proteomes" id="UP000006250"/>
    </source>
</evidence>
<comment type="caution">
    <text evidence="2">The sequence shown here is derived from an EMBL/GenBank/DDBJ whole genome shotgun (WGS) entry which is preliminary data.</text>
</comment>
<sequence length="401" mass="42128">MQYPRARHDLEFVPITHEGRSMILVRDRLGLVPYGTGVPAGLLPILALMDGQRSLADLEREITALQGGRPVTVEDIERVLAELDAGGLLDTPRYQAKKAEAAAAFAAQDTREPLFAGPAYPDNPELLVPYLDAILAGAPEASPGSGRILAVIAPHIDPEAGKAGYAAAYAPLRGLSPKRVVVLGVGHQILRGLYCLTDKAYGTPLGDIPADAAAVARLRRAGGACVDPGDLQHRDEHSVEFQAVFLRHVLAGDFSLVPVLCGSPRSVLPALSRSAFLDYAGPFLDALRGMAADPDTLFVAGVDFSHIGPKFGHDKPALELEQAAMAHDAALLAALAAGDPEAFWAESARVDDGYNVCGLASLATLAEIVPACALTVTCHDIMRESETASAVTFAAAALTVR</sequence>
<comment type="similarity">
    <text evidence="1">Belongs to the MEMO1 family.</text>
</comment>
<dbReference type="EMBL" id="AECZ01000042">
    <property type="protein sequence ID" value="EFL49463.1"/>
    <property type="molecule type" value="Genomic_DNA"/>
</dbReference>
<dbReference type="PANTHER" id="PTHR11060:SF0">
    <property type="entry name" value="PROTEIN MEMO1"/>
    <property type="match status" value="1"/>
</dbReference>
<dbReference type="STRING" id="596151.DesfrDRAFT_3775"/>
<dbReference type="Proteomes" id="UP000006250">
    <property type="component" value="Unassembled WGS sequence"/>
</dbReference>
<accession>E1K1M5</accession>
<evidence type="ECO:0008006" key="4">
    <source>
        <dbReference type="Google" id="ProtNLM"/>
    </source>
</evidence>
<gene>
    <name evidence="2" type="ORF">DesfrDRAFT_3775</name>
</gene>
<dbReference type="Gene3D" id="3.40.830.10">
    <property type="entry name" value="LigB-like"/>
    <property type="match status" value="1"/>
</dbReference>
<dbReference type="Pfam" id="PF01875">
    <property type="entry name" value="Memo"/>
    <property type="match status" value="1"/>
</dbReference>
<organism evidence="2 3">
    <name type="scientific">Solidesulfovibrio fructosivorans JJ]</name>
    <dbReference type="NCBI Taxonomy" id="596151"/>
    <lineage>
        <taxon>Bacteria</taxon>
        <taxon>Pseudomonadati</taxon>
        <taxon>Thermodesulfobacteriota</taxon>
        <taxon>Desulfovibrionia</taxon>
        <taxon>Desulfovibrionales</taxon>
        <taxon>Desulfovibrionaceae</taxon>
        <taxon>Solidesulfovibrio</taxon>
    </lineage>
</organism>
<dbReference type="CDD" id="cd07361">
    <property type="entry name" value="MEMO_like"/>
    <property type="match status" value="1"/>
</dbReference>
<dbReference type="OrthoDB" id="9771412at2"/>
<evidence type="ECO:0000313" key="2">
    <source>
        <dbReference type="EMBL" id="EFL49463.1"/>
    </source>
</evidence>
<evidence type="ECO:0000256" key="1">
    <source>
        <dbReference type="ARBA" id="ARBA00006315"/>
    </source>
</evidence>
<protein>
    <recommendedName>
        <fullName evidence="4">AmmeMemoRadiSam system protein B</fullName>
    </recommendedName>
</protein>
<name>E1K1M5_SOLFR</name>
<proteinExistence type="inferred from homology"/>
<dbReference type="RefSeq" id="WP_005996536.1">
    <property type="nucleotide sequence ID" value="NZ_AECZ01000042.1"/>
</dbReference>
<dbReference type="AlphaFoldDB" id="E1K1M5"/>